<reference evidence="2" key="1">
    <citation type="submission" date="2022-06" db="EMBL/GenBank/DDBJ databases">
        <title>Isolation of gut microbiota from human fecal samples.</title>
        <authorList>
            <person name="Pamer E.G."/>
            <person name="Barat B."/>
            <person name="Waligurski E."/>
            <person name="Medina S."/>
            <person name="Paddock L."/>
            <person name="Mostad J."/>
        </authorList>
    </citation>
    <scope>NUCLEOTIDE SEQUENCE</scope>
    <source>
        <strain evidence="2">DFI.7.96</strain>
    </source>
</reference>
<dbReference type="InterPro" id="IPR002933">
    <property type="entry name" value="Peptidase_M20"/>
</dbReference>
<name>A0AAW5KG95_9FIRM</name>
<accession>A0AAW5KG95</accession>
<evidence type="ECO:0000259" key="1">
    <source>
        <dbReference type="Pfam" id="PF07687"/>
    </source>
</evidence>
<dbReference type="EMBL" id="JANGAB010000008">
    <property type="protein sequence ID" value="MCQ4950380.1"/>
    <property type="molecule type" value="Genomic_DNA"/>
</dbReference>
<dbReference type="Pfam" id="PF01546">
    <property type="entry name" value="Peptidase_M20"/>
    <property type="match status" value="1"/>
</dbReference>
<evidence type="ECO:0000313" key="2">
    <source>
        <dbReference type="EMBL" id="MCQ4950380.1"/>
    </source>
</evidence>
<protein>
    <submittedName>
        <fullName evidence="2">Amidohydrolase</fullName>
    </submittedName>
</protein>
<organism evidence="2 3">
    <name type="scientific">Bittarella massiliensis</name>
    <name type="common">ex Durand et al. 2017</name>
    <dbReference type="NCBI Taxonomy" id="1720313"/>
    <lineage>
        <taxon>Bacteria</taxon>
        <taxon>Bacillati</taxon>
        <taxon>Bacillota</taxon>
        <taxon>Clostridia</taxon>
        <taxon>Eubacteriales</taxon>
        <taxon>Oscillospiraceae</taxon>
        <taxon>Bittarella (ex Durand et al. 2017)</taxon>
    </lineage>
</organism>
<comment type="caution">
    <text evidence="2">The sequence shown here is derived from an EMBL/GenBank/DDBJ whole genome shotgun (WGS) entry which is preliminary data.</text>
</comment>
<dbReference type="PIRSF" id="PIRSF005962">
    <property type="entry name" value="Pept_M20D_amidohydro"/>
    <property type="match status" value="1"/>
</dbReference>
<dbReference type="NCBIfam" id="TIGR01891">
    <property type="entry name" value="amidohydrolases"/>
    <property type="match status" value="1"/>
</dbReference>
<gene>
    <name evidence="2" type="ORF">NE646_11975</name>
</gene>
<evidence type="ECO:0000313" key="3">
    <source>
        <dbReference type="Proteomes" id="UP001205063"/>
    </source>
</evidence>
<proteinExistence type="predicted"/>
<dbReference type="InterPro" id="IPR017439">
    <property type="entry name" value="Amidohydrolase"/>
</dbReference>
<dbReference type="RefSeq" id="WP_216402231.1">
    <property type="nucleotide sequence ID" value="NZ_JANGAB010000008.1"/>
</dbReference>
<feature type="domain" description="Peptidase M20 dimerisation" evidence="1">
    <location>
        <begin position="185"/>
        <end position="276"/>
    </location>
</feature>
<dbReference type="Proteomes" id="UP001205063">
    <property type="component" value="Unassembled WGS sequence"/>
</dbReference>
<dbReference type="PANTHER" id="PTHR11014:SF63">
    <property type="entry name" value="METALLOPEPTIDASE, PUTATIVE (AFU_ORTHOLOGUE AFUA_6G09600)-RELATED"/>
    <property type="match status" value="1"/>
</dbReference>
<dbReference type="Pfam" id="PF07687">
    <property type="entry name" value="M20_dimer"/>
    <property type="match status" value="1"/>
</dbReference>
<dbReference type="PANTHER" id="PTHR11014">
    <property type="entry name" value="PEPTIDASE M20 FAMILY MEMBER"/>
    <property type="match status" value="1"/>
</dbReference>
<dbReference type="GO" id="GO:0016787">
    <property type="term" value="F:hydrolase activity"/>
    <property type="evidence" value="ECO:0007669"/>
    <property type="project" value="InterPro"/>
</dbReference>
<dbReference type="InterPro" id="IPR011650">
    <property type="entry name" value="Peptidase_M20_dimer"/>
</dbReference>
<sequence length="388" mass="41904">MDLHQLVKSHESYVVERRREFHMHPELSLQEEWTSGRIAEELGAMGIPYEIVGRRNVVGVIEGGKPGKSLAIRADFDALPIEEETDVPYKSQIPGCMHACGHDAHAAMLLGTGKALLEIKDQLAGKVYLCFQIAEEAGQGADEIVEYLQGKGGVDQAIGIHVLGDLNPGTLELVPGARLSGAEIFYIDVKGVGGHGSRPDLTVDPIKATVDCYQRLITIPVNHHSMFDTCVVSPCAIKSGDRFNIIPETGHIEGTIRYYKYGDGQRVLEKIRQTCEGVCASHGCTVEVTSAVAAKFPLINDPAATEAGRQIAQEMGLELVDGRDPSAASDNFAEFLAAFPGFYANLGCHSTRPGTSGNHHNPTFDVDESALPLGTEFFVRYAASFLGE</sequence>
<dbReference type="AlphaFoldDB" id="A0AAW5KG95"/>